<feature type="non-terminal residue" evidence="2">
    <location>
        <position position="232"/>
    </location>
</feature>
<dbReference type="InterPro" id="IPR052566">
    <property type="entry name" value="Non-lysos_glucosylceramidase"/>
</dbReference>
<dbReference type="InterPro" id="IPR024462">
    <property type="entry name" value="GH116_N"/>
</dbReference>
<gene>
    <name evidence="2" type="ORF">METZ01_LOCUS229986</name>
</gene>
<sequence>MADNQRHYNTPYTGTHLNRIAFPMGGMGAGMICLEGTGAFSHVSIRGHMDFYNEPEIYAAVHIKGQSNASKVLEGPVPEWKYFGTAGTGNGGRNTVYGLPRCGDATFHTCFPFATVGLHDDDIPLKMKITGWSPFVPGDSDASSLPVAGVEYKFENTTNEVVDGVYSFHATNFMSTATEGHAVRATRNGFLLWQPGSEKKPWDQGAFSAVIDEPDICVDCSWFRGGWFDSRT</sequence>
<reference evidence="2" key="1">
    <citation type="submission" date="2018-05" db="EMBL/GenBank/DDBJ databases">
        <authorList>
            <person name="Lanie J.A."/>
            <person name="Ng W.-L."/>
            <person name="Kazmierczak K.M."/>
            <person name="Andrzejewski T.M."/>
            <person name="Davidsen T.M."/>
            <person name="Wayne K.J."/>
            <person name="Tettelin H."/>
            <person name="Glass J.I."/>
            <person name="Rusch D."/>
            <person name="Podicherti R."/>
            <person name="Tsui H.-C.T."/>
            <person name="Winkler M.E."/>
        </authorList>
    </citation>
    <scope>NUCLEOTIDE SEQUENCE</scope>
</reference>
<evidence type="ECO:0000313" key="2">
    <source>
        <dbReference type="EMBL" id="SVB77132.1"/>
    </source>
</evidence>
<proteinExistence type="predicted"/>
<dbReference type="Pfam" id="PF12215">
    <property type="entry name" value="Glyco_hydr_116N"/>
    <property type="match status" value="1"/>
</dbReference>
<dbReference type="PANTHER" id="PTHR12654">
    <property type="entry name" value="BILE ACID BETA-GLUCOSIDASE-RELATED"/>
    <property type="match status" value="1"/>
</dbReference>
<accession>A0A382GQF6</accession>
<dbReference type="PANTHER" id="PTHR12654:SF0">
    <property type="entry name" value="NON-LYSOSOMAL GLUCOSYLCERAMIDASE"/>
    <property type="match status" value="1"/>
</dbReference>
<dbReference type="EMBL" id="UINC01056740">
    <property type="protein sequence ID" value="SVB77132.1"/>
    <property type="molecule type" value="Genomic_DNA"/>
</dbReference>
<feature type="domain" description="Glycosyl-hydrolase family 116 N-terminal" evidence="1">
    <location>
        <begin position="21"/>
        <end position="178"/>
    </location>
</feature>
<evidence type="ECO:0000259" key="1">
    <source>
        <dbReference type="Pfam" id="PF12215"/>
    </source>
</evidence>
<protein>
    <recommendedName>
        <fullName evidence="1">Glycosyl-hydrolase family 116 N-terminal domain-containing protein</fullName>
    </recommendedName>
</protein>
<dbReference type="AlphaFoldDB" id="A0A382GQF6"/>
<name>A0A382GQF6_9ZZZZ</name>
<organism evidence="2">
    <name type="scientific">marine metagenome</name>
    <dbReference type="NCBI Taxonomy" id="408172"/>
    <lineage>
        <taxon>unclassified sequences</taxon>
        <taxon>metagenomes</taxon>
        <taxon>ecological metagenomes</taxon>
    </lineage>
</organism>